<dbReference type="GO" id="GO:0055085">
    <property type="term" value="P:transmembrane transport"/>
    <property type="evidence" value="ECO:0007669"/>
    <property type="project" value="InterPro"/>
</dbReference>
<dbReference type="PROSITE" id="PS50928">
    <property type="entry name" value="ABC_TM1"/>
    <property type="match status" value="1"/>
</dbReference>
<evidence type="ECO:0000256" key="6">
    <source>
        <dbReference type="ARBA" id="ARBA00023136"/>
    </source>
</evidence>
<dbReference type="EMBL" id="PUEJ01000017">
    <property type="protein sequence ID" value="PRH83981.1"/>
    <property type="molecule type" value="Genomic_DNA"/>
</dbReference>
<dbReference type="InterPro" id="IPR035906">
    <property type="entry name" value="MetI-like_sf"/>
</dbReference>
<keyword evidence="10" id="KW-1185">Reference proteome</keyword>
<dbReference type="Proteomes" id="UP000237682">
    <property type="component" value="Unassembled WGS sequence"/>
</dbReference>
<sequence>MSVTALTRTGTERNSGARSDAWLGLVLAAPIVLTMIGLVIWPVIATMWQSLHRVDPMQAGTPFVGLSNYTALFFDKNALTAWANTLFYVVLAVALETVGGVAAAVLLNRLTIGRRWLLAIVILPWALPGVVNAIVWQWIYNPSHGLLNGLLTAIGFDFDRHVWFNDRSSALILVTVVHVWRTMPLTVVIMLAALQSIPKDIYEAARIDGANRFQLFRMMTLPLIRSGLAIALAQSTVTAFNLFDEVWILAGSSLDTRSILVQVYLEAFQNLRFSRGMALSVLVMFISLAVSLVFVSRVYRETRLD</sequence>
<feature type="transmembrane region" description="Helical" evidence="7">
    <location>
        <begin position="21"/>
        <end position="44"/>
    </location>
</feature>
<feature type="transmembrane region" description="Helical" evidence="7">
    <location>
        <begin position="170"/>
        <end position="194"/>
    </location>
</feature>
<accession>A0A2S9Q3N6</accession>
<evidence type="ECO:0000256" key="1">
    <source>
        <dbReference type="ARBA" id="ARBA00004651"/>
    </source>
</evidence>
<evidence type="ECO:0000256" key="5">
    <source>
        <dbReference type="ARBA" id="ARBA00022989"/>
    </source>
</evidence>
<evidence type="ECO:0000313" key="10">
    <source>
        <dbReference type="Proteomes" id="UP000237682"/>
    </source>
</evidence>
<dbReference type="SUPFAM" id="SSF161098">
    <property type="entry name" value="MetI-like"/>
    <property type="match status" value="1"/>
</dbReference>
<keyword evidence="4 7" id="KW-0812">Transmembrane</keyword>
<name>A0A2S9Q3N6_9HYPH</name>
<feature type="transmembrane region" description="Helical" evidence="7">
    <location>
        <begin position="215"/>
        <end position="234"/>
    </location>
</feature>
<comment type="caution">
    <text evidence="9">The sequence shown here is derived from an EMBL/GenBank/DDBJ whole genome shotgun (WGS) entry which is preliminary data.</text>
</comment>
<feature type="transmembrane region" description="Helical" evidence="7">
    <location>
        <begin position="277"/>
        <end position="299"/>
    </location>
</feature>
<keyword evidence="3" id="KW-1003">Cell membrane</keyword>
<dbReference type="InterPro" id="IPR051393">
    <property type="entry name" value="ABC_transporter_permease"/>
</dbReference>
<evidence type="ECO:0000256" key="7">
    <source>
        <dbReference type="RuleBase" id="RU363032"/>
    </source>
</evidence>
<reference evidence="9 10" key="1">
    <citation type="submission" date="2018-02" db="EMBL/GenBank/DDBJ databases">
        <title>Whole genome sequencing of endophytic bacterium.</title>
        <authorList>
            <person name="Eedara R."/>
            <person name="Podile A.R."/>
        </authorList>
    </citation>
    <scope>NUCLEOTIDE SEQUENCE [LARGE SCALE GENOMIC DNA]</scope>
    <source>
        <strain evidence="9 10">RP1T</strain>
    </source>
</reference>
<dbReference type="AlphaFoldDB" id="A0A2S9Q3N6"/>
<evidence type="ECO:0000259" key="8">
    <source>
        <dbReference type="PROSITE" id="PS50928"/>
    </source>
</evidence>
<organism evidence="9 10">
    <name type="scientific">Labrys okinawensis</name>
    <dbReference type="NCBI Taxonomy" id="346911"/>
    <lineage>
        <taxon>Bacteria</taxon>
        <taxon>Pseudomonadati</taxon>
        <taxon>Pseudomonadota</taxon>
        <taxon>Alphaproteobacteria</taxon>
        <taxon>Hyphomicrobiales</taxon>
        <taxon>Xanthobacteraceae</taxon>
        <taxon>Labrys</taxon>
    </lineage>
</organism>
<dbReference type="Gene3D" id="1.10.3720.10">
    <property type="entry name" value="MetI-like"/>
    <property type="match status" value="1"/>
</dbReference>
<dbReference type="PANTHER" id="PTHR30193:SF37">
    <property type="entry name" value="INNER MEMBRANE ABC TRANSPORTER PERMEASE PROTEIN YCJO"/>
    <property type="match status" value="1"/>
</dbReference>
<evidence type="ECO:0000256" key="3">
    <source>
        <dbReference type="ARBA" id="ARBA00022475"/>
    </source>
</evidence>
<dbReference type="InterPro" id="IPR000515">
    <property type="entry name" value="MetI-like"/>
</dbReference>
<dbReference type="GO" id="GO:0005886">
    <property type="term" value="C:plasma membrane"/>
    <property type="evidence" value="ECO:0007669"/>
    <property type="project" value="UniProtKB-SubCell"/>
</dbReference>
<evidence type="ECO:0000256" key="4">
    <source>
        <dbReference type="ARBA" id="ARBA00022692"/>
    </source>
</evidence>
<dbReference type="PANTHER" id="PTHR30193">
    <property type="entry name" value="ABC TRANSPORTER PERMEASE PROTEIN"/>
    <property type="match status" value="1"/>
</dbReference>
<dbReference type="OrthoDB" id="7375219at2"/>
<proteinExistence type="inferred from homology"/>
<keyword evidence="6 7" id="KW-0472">Membrane</keyword>
<comment type="subcellular location">
    <subcellularLocation>
        <location evidence="1 7">Cell membrane</location>
        <topology evidence="1 7">Multi-pass membrane protein</topology>
    </subcellularLocation>
</comment>
<feature type="transmembrane region" description="Helical" evidence="7">
    <location>
        <begin position="116"/>
        <end position="139"/>
    </location>
</feature>
<dbReference type="Pfam" id="PF00528">
    <property type="entry name" value="BPD_transp_1"/>
    <property type="match status" value="1"/>
</dbReference>
<protein>
    <submittedName>
        <fullName evidence="9">Sugar ABC transporter permease</fullName>
    </submittedName>
</protein>
<feature type="domain" description="ABC transmembrane type-1" evidence="8">
    <location>
        <begin position="82"/>
        <end position="294"/>
    </location>
</feature>
<evidence type="ECO:0000313" key="9">
    <source>
        <dbReference type="EMBL" id="PRH83981.1"/>
    </source>
</evidence>
<dbReference type="CDD" id="cd06261">
    <property type="entry name" value="TM_PBP2"/>
    <property type="match status" value="1"/>
</dbReference>
<gene>
    <name evidence="9" type="ORF">C5L14_29400</name>
</gene>
<keyword evidence="5 7" id="KW-1133">Transmembrane helix</keyword>
<comment type="similarity">
    <text evidence="7">Belongs to the binding-protein-dependent transport system permease family.</text>
</comment>
<evidence type="ECO:0000256" key="2">
    <source>
        <dbReference type="ARBA" id="ARBA00022448"/>
    </source>
</evidence>
<keyword evidence="2 7" id="KW-0813">Transport</keyword>
<feature type="transmembrane region" description="Helical" evidence="7">
    <location>
        <begin position="86"/>
        <end position="107"/>
    </location>
</feature>